<dbReference type="SUPFAM" id="SSF53335">
    <property type="entry name" value="S-adenosyl-L-methionine-dependent methyltransferases"/>
    <property type="match status" value="1"/>
</dbReference>
<dbReference type="STRING" id="402676.B6K326"/>
<dbReference type="EMBL" id="KE651167">
    <property type="protein sequence ID" value="EEB07883.1"/>
    <property type="molecule type" value="Genomic_DNA"/>
</dbReference>
<dbReference type="GeneID" id="7051777"/>
<dbReference type="JaponicusDB" id="SJAG_03008">
    <property type="gene designation" value="bmt5"/>
</dbReference>
<dbReference type="PANTHER" id="PTHR11538:SF26">
    <property type="entry name" value="FERREDOXIN-FOLD ANTICODON-BINDING DOMAIN-CONTAINING PROTEIN 1"/>
    <property type="match status" value="1"/>
</dbReference>
<dbReference type="GO" id="GO:0070042">
    <property type="term" value="F:rRNA (uridine-N3-)-methyltransferase activity"/>
    <property type="evidence" value="ECO:0000318"/>
    <property type="project" value="GO_Central"/>
</dbReference>
<evidence type="ECO:0000256" key="1">
    <source>
        <dbReference type="SAM" id="MobiDB-lite"/>
    </source>
</evidence>
<dbReference type="RefSeq" id="XP_002174176.1">
    <property type="nucleotide sequence ID" value="XM_002174140.2"/>
</dbReference>
<reference evidence="3 5" key="1">
    <citation type="journal article" date="2011" name="Science">
        <title>Comparative functional genomics of the fission yeasts.</title>
        <authorList>
            <person name="Rhind N."/>
            <person name="Chen Z."/>
            <person name="Yassour M."/>
            <person name="Thompson D.A."/>
            <person name="Haas B.J."/>
            <person name="Habib N."/>
            <person name="Wapinski I."/>
            <person name="Roy S."/>
            <person name="Lin M.F."/>
            <person name="Heiman D.I."/>
            <person name="Young S.K."/>
            <person name="Furuya K."/>
            <person name="Guo Y."/>
            <person name="Pidoux A."/>
            <person name="Chen H.M."/>
            <person name="Robbertse B."/>
            <person name="Goldberg J.M."/>
            <person name="Aoki K."/>
            <person name="Bayne E.H."/>
            <person name="Berlin A.M."/>
            <person name="Desjardins C.A."/>
            <person name="Dobbs E."/>
            <person name="Dukaj L."/>
            <person name="Fan L."/>
            <person name="FitzGerald M.G."/>
            <person name="French C."/>
            <person name="Gujja S."/>
            <person name="Hansen K."/>
            <person name="Keifenheim D."/>
            <person name="Levin J.Z."/>
            <person name="Mosher R.A."/>
            <person name="Mueller C.A."/>
            <person name="Pfiffner J."/>
            <person name="Priest M."/>
            <person name="Russ C."/>
            <person name="Smialowska A."/>
            <person name="Swoboda P."/>
            <person name="Sykes S.M."/>
            <person name="Vaughn M."/>
            <person name="Vengrova S."/>
            <person name="Yoder R."/>
            <person name="Zeng Q."/>
            <person name="Allshire R."/>
            <person name="Baulcombe D."/>
            <person name="Birren B.W."/>
            <person name="Brown W."/>
            <person name="Ekwall K."/>
            <person name="Kellis M."/>
            <person name="Leatherwood J."/>
            <person name="Levin H."/>
            <person name="Margalit H."/>
            <person name="Martienssen R."/>
            <person name="Nieduszynski C.A."/>
            <person name="Spatafora J.W."/>
            <person name="Friedman N."/>
            <person name="Dalgaard J.Z."/>
            <person name="Baumann P."/>
            <person name="Niki H."/>
            <person name="Regev A."/>
            <person name="Nusbaum C."/>
        </authorList>
    </citation>
    <scope>NUCLEOTIDE SEQUENCE [LARGE SCALE GENOMIC DNA]</scope>
    <source>
        <strain evidence="5">yFS275 / FY16936</strain>
    </source>
</reference>
<dbReference type="GO" id="GO:0070475">
    <property type="term" value="P:rRNA base methylation"/>
    <property type="evidence" value="ECO:0000318"/>
    <property type="project" value="GO_Central"/>
</dbReference>
<sequence>MARKHSMKQLKNKLKQVRKPDMKALELQQRKKTLERKLNKKDQTRRYCPPFRRDHVFLLVGEGNFSFAKSMMLHHVDEKGSLIATSFDSKEQVQEKYPDAAGHIQAIEERGGFVYHGVDARQLHKNKQLRSKRFDTILWNFPHTGRGIKDQDRNIREHQNLMLEFLQSAEKLLSNQGVVVVTLAETKPYTLWNLRQLAKSCGLMSLMSEKFDSSYYPEYEHRRTVGWIDGISELSPWKGELRDSRHYCFVPKGSSVKPYNQFSSRRPTITDDGGGTGTDEDYENF</sequence>
<protein>
    <submittedName>
        <fullName evidence="3">Ribosome biogenesis protein</fullName>
    </submittedName>
</protein>
<proteinExistence type="predicted"/>
<feature type="domain" description="25S rRNA (uridine-N(3))-methyltransferase BMT5-like" evidence="2">
    <location>
        <begin position="58"/>
        <end position="223"/>
    </location>
</feature>
<evidence type="ECO:0000313" key="3">
    <source>
        <dbReference type="EMBL" id="EEB07883.1"/>
    </source>
</evidence>
<dbReference type="AlphaFoldDB" id="B6K326"/>
<accession>B6K326</accession>
<dbReference type="InterPro" id="IPR019446">
    <property type="entry name" value="BMT5-like"/>
</dbReference>
<dbReference type="eggNOG" id="KOG4174">
    <property type="taxonomic scope" value="Eukaryota"/>
</dbReference>
<dbReference type="Pfam" id="PF10354">
    <property type="entry name" value="BMT5-like"/>
    <property type="match status" value="1"/>
</dbReference>
<dbReference type="VEuPathDB" id="FungiDB:SJAG_03008"/>
<dbReference type="OMA" id="DSRHYCF"/>
<evidence type="ECO:0000313" key="5">
    <source>
        <dbReference type="Proteomes" id="UP000001744"/>
    </source>
</evidence>
<organism evidence="3 5">
    <name type="scientific">Schizosaccharomyces japonicus (strain yFS275 / FY16936)</name>
    <name type="common">Fission yeast</name>
    <dbReference type="NCBI Taxonomy" id="402676"/>
    <lineage>
        <taxon>Eukaryota</taxon>
        <taxon>Fungi</taxon>
        <taxon>Dikarya</taxon>
        <taxon>Ascomycota</taxon>
        <taxon>Taphrinomycotina</taxon>
        <taxon>Schizosaccharomycetes</taxon>
        <taxon>Schizosaccharomycetales</taxon>
        <taxon>Schizosaccharomycetaceae</taxon>
        <taxon>Schizosaccharomyces</taxon>
    </lineage>
</organism>
<keyword evidence="5" id="KW-1185">Reference proteome</keyword>
<evidence type="ECO:0000313" key="4">
    <source>
        <dbReference type="JaponicusDB" id="SJAG_03008"/>
    </source>
</evidence>
<dbReference type="OrthoDB" id="273345at2759"/>
<name>B6K326_SCHJY</name>
<dbReference type="PANTHER" id="PTHR11538">
    <property type="entry name" value="PHENYLALANYL-TRNA SYNTHETASE"/>
    <property type="match status" value="1"/>
</dbReference>
<dbReference type="InterPro" id="IPR029063">
    <property type="entry name" value="SAM-dependent_MTases_sf"/>
</dbReference>
<dbReference type="GO" id="GO:0005737">
    <property type="term" value="C:cytoplasm"/>
    <property type="evidence" value="ECO:0000318"/>
    <property type="project" value="GO_Central"/>
</dbReference>
<dbReference type="HOGENOM" id="CLU_035438_1_1_1"/>
<dbReference type="Proteomes" id="UP000001744">
    <property type="component" value="Unassembled WGS sequence"/>
</dbReference>
<evidence type="ECO:0000259" key="2">
    <source>
        <dbReference type="Pfam" id="PF10354"/>
    </source>
</evidence>
<gene>
    <name evidence="4" type="primary">bmt5</name>
    <name evidence="3" type="ORF">SJAG_03008</name>
</gene>
<feature type="region of interest" description="Disordered" evidence="1">
    <location>
        <begin position="261"/>
        <end position="285"/>
    </location>
</feature>